<gene>
    <name evidence="2" type="ORF">T551_00649</name>
</gene>
<dbReference type="VEuPathDB" id="FungiDB:T551_00649"/>
<evidence type="ECO:0000256" key="1">
    <source>
        <dbReference type="SAM" id="Phobius"/>
    </source>
</evidence>
<sequence length="140" mass="16480">MMEWRIKKDIYEHVLKGNSFPILVAIIVLIFIHQQHRRRILREGLENHNDRVVSNPKRSRGFSSFLSVFVCFKKHKVQTNLKERHSQENSFNDTIPENYLLPVLFPSQEDMSLFTRTFYSDSNGTRYHTGISASTQTSYS</sequence>
<organism evidence="2 3">
    <name type="scientific">Pneumocystis jirovecii (strain RU7)</name>
    <name type="common">Human pneumocystis pneumonia agent</name>
    <dbReference type="NCBI Taxonomy" id="1408657"/>
    <lineage>
        <taxon>Eukaryota</taxon>
        <taxon>Fungi</taxon>
        <taxon>Dikarya</taxon>
        <taxon>Ascomycota</taxon>
        <taxon>Taphrinomycotina</taxon>
        <taxon>Pneumocystomycetes</taxon>
        <taxon>Pneumocystaceae</taxon>
        <taxon>Pneumocystis</taxon>
    </lineage>
</organism>
<dbReference type="AlphaFoldDB" id="A0A0W4ZU96"/>
<dbReference type="eggNOG" id="ENOG502S35T">
    <property type="taxonomic scope" value="Eukaryota"/>
</dbReference>
<feature type="transmembrane region" description="Helical" evidence="1">
    <location>
        <begin position="14"/>
        <end position="32"/>
    </location>
</feature>
<dbReference type="Proteomes" id="UP000053447">
    <property type="component" value="Unassembled WGS sequence"/>
</dbReference>
<proteinExistence type="predicted"/>
<keyword evidence="1" id="KW-1133">Transmembrane helix</keyword>
<keyword evidence="1" id="KW-0812">Transmembrane</keyword>
<comment type="caution">
    <text evidence="2">The sequence shown here is derived from an EMBL/GenBank/DDBJ whole genome shotgun (WGS) entry which is preliminary data.</text>
</comment>
<evidence type="ECO:0000313" key="2">
    <source>
        <dbReference type="EMBL" id="KTW31967.1"/>
    </source>
</evidence>
<dbReference type="EMBL" id="LFWA01000003">
    <property type="protein sequence ID" value="KTW31967.1"/>
    <property type="molecule type" value="Genomic_DNA"/>
</dbReference>
<protein>
    <submittedName>
        <fullName evidence="2">Uncharacterized protein</fullName>
    </submittedName>
</protein>
<keyword evidence="3" id="KW-1185">Reference proteome</keyword>
<dbReference type="GeneID" id="28939168"/>
<keyword evidence="1" id="KW-0472">Membrane</keyword>
<evidence type="ECO:0000313" key="3">
    <source>
        <dbReference type="Proteomes" id="UP000053447"/>
    </source>
</evidence>
<dbReference type="RefSeq" id="XP_018230659.1">
    <property type="nucleotide sequence ID" value="XM_018372913.1"/>
</dbReference>
<dbReference type="OrthoDB" id="5405779at2759"/>
<accession>A0A0W4ZU96</accession>
<reference evidence="3" key="1">
    <citation type="journal article" date="2016" name="Nat. Commun.">
        <title>Genome analysis of three Pneumocystis species reveals adaptation mechanisms to life exclusively in mammalian hosts.</title>
        <authorList>
            <person name="Ma L."/>
            <person name="Chen Z."/>
            <person name="Huang D.W."/>
            <person name="Kutty G."/>
            <person name="Ishihara M."/>
            <person name="Wang H."/>
            <person name="Abouelleil A."/>
            <person name="Bishop L."/>
            <person name="Davey E."/>
            <person name="Deng R."/>
            <person name="Deng X."/>
            <person name="Fan L."/>
            <person name="Fantoni G."/>
            <person name="Fitzgerald M."/>
            <person name="Gogineni E."/>
            <person name="Goldberg J.M."/>
            <person name="Handley G."/>
            <person name="Hu X."/>
            <person name="Huber C."/>
            <person name="Jiao X."/>
            <person name="Jones K."/>
            <person name="Levin J.Z."/>
            <person name="Liu Y."/>
            <person name="Macdonald P."/>
            <person name="Melnikov A."/>
            <person name="Raley C."/>
            <person name="Sassi M."/>
            <person name="Sherman B.T."/>
            <person name="Song X."/>
            <person name="Sykes S."/>
            <person name="Tran B."/>
            <person name="Walsh L."/>
            <person name="Xia Y."/>
            <person name="Yang J."/>
            <person name="Young S."/>
            <person name="Zeng Q."/>
            <person name="Zheng X."/>
            <person name="Stephens R."/>
            <person name="Nusbaum C."/>
            <person name="Birren B.W."/>
            <person name="Azadi P."/>
            <person name="Lempicki R.A."/>
            <person name="Cuomo C.A."/>
            <person name="Kovacs J.A."/>
        </authorList>
    </citation>
    <scope>NUCLEOTIDE SEQUENCE [LARGE SCALE GENOMIC DNA]</scope>
    <source>
        <strain evidence="3">RU7</strain>
    </source>
</reference>
<name>A0A0W4ZU96_PNEJ7</name>